<dbReference type="AlphaFoldDB" id="A0A3D8M668"/>
<sequence>MAVPKDVFPVIQKHEFKRSLRTKFLTEAKRVFPAHIENAHNQIELARLKLSGVANAQLNPKDCVILAERWYERLRDEIEQTGKLFYCIGYVFRHEGLRRSPAKVESG</sequence>
<evidence type="ECO:0000313" key="2">
    <source>
        <dbReference type="EMBL" id="RDV25243.1"/>
    </source>
</evidence>
<dbReference type="EMBL" id="QRHA01000007">
    <property type="protein sequence ID" value="RDV25243.1"/>
    <property type="molecule type" value="Genomic_DNA"/>
</dbReference>
<dbReference type="InterPro" id="IPR046668">
    <property type="entry name" value="DUF6538"/>
</dbReference>
<dbReference type="Pfam" id="PF20172">
    <property type="entry name" value="DUF6538"/>
    <property type="match status" value="1"/>
</dbReference>
<feature type="domain" description="DUF6538" evidence="1">
    <location>
        <begin position="2"/>
        <end position="32"/>
    </location>
</feature>
<proteinExistence type="predicted"/>
<keyword evidence="3" id="KW-1185">Reference proteome</keyword>
<dbReference type="Proteomes" id="UP000256561">
    <property type="component" value="Unassembled WGS sequence"/>
</dbReference>
<reference evidence="3" key="1">
    <citation type="submission" date="2018-08" db="EMBL/GenBank/DDBJ databases">
        <authorList>
            <person name="Zhang J."/>
            <person name="Du Z.-J."/>
        </authorList>
    </citation>
    <scope>NUCLEOTIDE SEQUENCE [LARGE SCALE GENOMIC DNA]</scope>
    <source>
        <strain evidence="3">KCTC 52655</strain>
    </source>
</reference>
<accession>A0A3D8M668</accession>
<gene>
    <name evidence="2" type="ORF">DXV75_11645</name>
</gene>
<evidence type="ECO:0000313" key="3">
    <source>
        <dbReference type="Proteomes" id="UP000256561"/>
    </source>
</evidence>
<evidence type="ECO:0000259" key="1">
    <source>
        <dbReference type="Pfam" id="PF20172"/>
    </source>
</evidence>
<protein>
    <recommendedName>
        <fullName evidence="1">DUF6538 domain-containing protein</fullName>
    </recommendedName>
</protein>
<organism evidence="2 3">
    <name type="scientific">Alteromonas aestuariivivens</name>
    <dbReference type="NCBI Taxonomy" id="1938339"/>
    <lineage>
        <taxon>Bacteria</taxon>
        <taxon>Pseudomonadati</taxon>
        <taxon>Pseudomonadota</taxon>
        <taxon>Gammaproteobacteria</taxon>
        <taxon>Alteromonadales</taxon>
        <taxon>Alteromonadaceae</taxon>
        <taxon>Alteromonas/Salinimonas group</taxon>
        <taxon>Alteromonas</taxon>
    </lineage>
</organism>
<comment type="caution">
    <text evidence="2">The sequence shown here is derived from an EMBL/GenBank/DDBJ whole genome shotgun (WGS) entry which is preliminary data.</text>
</comment>
<name>A0A3D8M668_9ALTE</name>